<dbReference type="PANTHER" id="PTHR19288:SF46">
    <property type="entry name" value="HALOACID DEHALOGENASE-LIKE HYDROLASE DOMAIN-CONTAINING PROTEIN 2"/>
    <property type="match status" value="1"/>
</dbReference>
<accession>N0BHC1</accession>
<evidence type="ECO:0000256" key="5">
    <source>
        <dbReference type="ARBA" id="ARBA00039666"/>
    </source>
</evidence>
<dbReference type="NCBIfam" id="TIGR01460">
    <property type="entry name" value="HAD-SF-IIA"/>
    <property type="match status" value="1"/>
</dbReference>
<dbReference type="GO" id="GO:0005737">
    <property type="term" value="C:cytoplasm"/>
    <property type="evidence" value="ECO:0007669"/>
    <property type="project" value="TreeGrafter"/>
</dbReference>
<dbReference type="GO" id="GO:0016791">
    <property type="term" value="F:phosphatase activity"/>
    <property type="evidence" value="ECO:0007669"/>
    <property type="project" value="InterPro"/>
</dbReference>
<keyword evidence="7" id="KW-1185">Reference proteome</keyword>
<sequence length="268" mass="29242">MSSMQERGDNTIAISGVLLDLGGVIYVGSTVLEGALPAVERLRNVGLPLRFITNTTRRSKRQVIADLRTMGLHVSSDELLTPALLARAYLEKHMLSPFLVVHPNLEEDFAGLPRGCAEAVVVGDAGEHFTYDRLNRAYRKVIDGAELVALAKNRNFKDADGELSLDAGPFVAALEFAANRQAMLFGKPSADFFHTAVDDLHCRANEVVMIGDDAEADVEGAITSGLNGILVRTGKYRPGDDSKLGHWTSYVAENLEEATLWILAHRKR</sequence>
<evidence type="ECO:0000313" key="6">
    <source>
        <dbReference type="EMBL" id="AGK59515.1"/>
    </source>
</evidence>
<dbReference type="InterPro" id="IPR006355">
    <property type="entry name" value="LHPP/HDHD2"/>
</dbReference>
<dbReference type="SUPFAM" id="SSF56784">
    <property type="entry name" value="HAD-like"/>
    <property type="match status" value="1"/>
</dbReference>
<dbReference type="RefSeq" id="WP_015599530.1">
    <property type="nucleotide sequence ID" value="NC_021172.1"/>
</dbReference>
<dbReference type="InterPro" id="IPR006357">
    <property type="entry name" value="HAD-SF_hydro_IIA"/>
</dbReference>
<protein>
    <recommendedName>
        <fullName evidence="5">Haloacid dehalogenase-like hydrolase domain-containing protein 2</fullName>
    </recommendedName>
</protein>
<organism evidence="6 7">
    <name type="scientific">Hyphomicrobium denitrificans 1NES1</name>
    <dbReference type="NCBI Taxonomy" id="670307"/>
    <lineage>
        <taxon>Bacteria</taxon>
        <taxon>Pseudomonadati</taxon>
        <taxon>Pseudomonadota</taxon>
        <taxon>Alphaproteobacteria</taxon>
        <taxon>Hyphomicrobiales</taxon>
        <taxon>Hyphomicrobiaceae</taxon>
        <taxon>Hyphomicrobium</taxon>
    </lineage>
</organism>
<dbReference type="Gene3D" id="3.40.50.1000">
    <property type="entry name" value="HAD superfamily/HAD-like"/>
    <property type="match status" value="2"/>
</dbReference>
<dbReference type="eggNOG" id="COG0647">
    <property type="taxonomic scope" value="Bacteria"/>
</dbReference>
<dbReference type="Pfam" id="PF13242">
    <property type="entry name" value="Hydrolase_like"/>
    <property type="match status" value="1"/>
</dbReference>
<evidence type="ECO:0000256" key="2">
    <source>
        <dbReference type="ARBA" id="ARBA00007958"/>
    </source>
</evidence>
<dbReference type="InterPro" id="IPR023214">
    <property type="entry name" value="HAD_sf"/>
</dbReference>
<dbReference type="Pfam" id="PF13344">
    <property type="entry name" value="Hydrolase_6"/>
    <property type="match status" value="1"/>
</dbReference>
<dbReference type="STRING" id="670307.HYPDE_39228"/>
<evidence type="ECO:0000256" key="1">
    <source>
        <dbReference type="ARBA" id="ARBA00001946"/>
    </source>
</evidence>
<gene>
    <name evidence="6" type="ORF">HYPDE_39228</name>
</gene>
<dbReference type="InterPro" id="IPR036412">
    <property type="entry name" value="HAD-like_sf"/>
</dbReference>
<keyword evidence="4" id="KW-0460">Magnesium</keyword>
<evidence type="ECO:0000256" key="3">
    <source>
        <dbReference type="ARBA" id="ARBA00022723"/>
    </source>
</evidence>
<dbReference type="KEGG" id="hdt:HYPDE_39228"/>
<dbReference type="NCBIfam" id="TIGR01458">
    <property type="entry name" value="HAD-SF-IIA-hyp3"/>
    <property type="match status" value="1"/>
</dbReference>
<name>N0BHC1_9HYPH</name>
<dbReference type="PANTHER" id="PTHR19288">
    <property type="entry name" value="4-NITROPHENYLPHOSPHATASE-RELATED"/>
    <property type="match status" value="1"/>
</dbReference>
<evidence type="ECO:0000256" key="4">
    <source>
        <dbReference type="ARBA" id="ARBA00022842"/>
    </source>
</evidence>
<proteinExistence type="inferred from homology"/>
<dbReference type="EMBL" id="CP005587">
    <property type="protein sequence ID" value="AGK59515.1"/>
    <property type="molecule type" value="Genomic_DNA"/>
</dbReference>
<keyword evidence="6" id="KW-0378">Hydrolase</keyword>
<comment type="cofactor">
    <cofactor evidence="1">
        <name>Mg(2+)</name>
        <dbReference type="ChEBI" id="CHEBI:18420"/>
    </cofactor>
</comment>
<dbReference type="GO" id="GO:0046872">
    <property type="term" value="F:metal ion binding"/>
    <property type="evidence" value="ECO:0007669"/>
    <property type="project" value="UniProtKB-KW"/>
</dbReference>
<comment type="similarity">
    <text evidence="2">Belongs to the HAD-like hydrolase superfamily.</text>
</comment>
<keyword evidence="3" id="KW-0479">Metal-binding</keyword>
<dbReference type="HOGENOM" id="CLU_043473_4_0_5"/>
<dbReference type="AlphaFoldDB" id="N0BHC1"/>
<dbReference type="Proteomes" id="UP000005952">
    <property type="component" value="Chromosome"/>
</dbReference>
<reference evidence="6 7" key="1">
    <citation type="journal article" date="2013" name="Genome Announc.">
        <title>Genome sequences for three denitrifying bacterial strains isolated from a uranium- and nitrate-contaminated subsurface environment.</title>
        <authorList>
            <person name="Venkatramanan R."/>
            <person name="Prakash O."/>
            <person name="Woyke T."/>
            <person name="Chain P."/>
            <person name="Goodwin L.A."/>
            <person name="Watson D."/>
            <person name="Brooks S."/>
            <person name="Kostka J.E."/>
            <person name="Green S.J."/>
        </authorList>
    </citation>
    <scope>NUCLEOTIDE SEQUENCE [LARGE SCALE GENOMIC DNA]</scope>
    <source>
        <strain evidence="6 7">1NES1</strain>
    </source>
</reference>
<evidence type="ECO:0000313" key="7">
    <source>
        <dbReference type="Proteomes" id="UP000005952"/>
    </source>
</evidence>